<proteinExistence type="predicted"/>
<accession>A0ABD3UFS1</accession>
<evidence type="ECO:0000313" key="3">
    <source>
        <dbReference type="EMBL" id="KAL3848369.1"/>
    </source>
</evidence>
<feature type="region of interest" description="Disordered" evidence="1">
    <location>
        <begin position="165"/>
        <end position="218"/>
    </location>
</feature>
<keyword evidence="4" id="KW-1185">Reference proteome</keyword>
<gene>
    <name evidence="3" type="ORF">ACJMK2_019232</name>
</gene>
<feature type="signal peptide" evidence="2">
    <location>
        <begin position="1"/>
        <end position="18"/>
    </location>
</feature>
<reference evidence="3 4" key="1">
    <citation type="submission" date="2024-11" db="EMBL/GenBank/DDBJ databases">
        <title>Chromosome-level genome assembly of the freshwater bivalve Anodonta woodiana.</title>
        <authorList>
            <person name="Chen X."/>
        </authorList>
    </citation>
    <scope>NUCLEOTIDE SEQUENCE [LARGE SCALE GENOMIC DNA]</scope>
    <source>
        <strain evidence="3">MN2024</strain>
        <tissue evidence="3">Gills</tissue>
    </source>
</reference>
<evidence type="ECO:0000313" key="4">
    <source>
        <dbReference type="Proteomes" id="UP001634394"/>
    </source>
</evidence>
<evidence type="ECO:0000256" key="1">
    <source>
        <dbReference type="SAM" id="MobiDB-lite"/>
    </source>
</evidence>
<dbReference type="EMBL" id="JBJQND010000016">
    <property type="protein sequence ID" value="KAL3848369.1"/>
    <property type="molecule type" value="Genomic_DNA"/>
</dbReference>
<dbReference type="AlphaFoldDB" id="A0ABD3UFS1"/>
<feature type="region of interest" description="Disordered" evidence="1">
    <location>
        <begin position="382"/>
        <end position="408"/>
    </location>
</feature>
<dbReference type="Proteomes" id="UP001634394">
    <property type="component" value="Unassembled WGS sequence"/>
</dbReference>
<keyword evidence="2" id="KW-0732">Signal</keyword>
<feature type="region of interest" description="Disordered" evidence="1">
    <location>
        <begin position="123"/>
        <end position="149"/>
    </location>
</feature>
<feature type="compositionally biased region" description="Basic and acidic residues" evidence="1">
    <location>
        <begin position="196"/>
        <end position="217"/>
    </location>
</feature>
<name>A0ABD3UFS1_SINWO</name>
<protein>
    <submittedName>
        <fullName evidence="3">Uncharacterized protein</fullName>
    </submittedName>
</protein>
<feature type="compositionally biased region" description="Basic and acidic residues" evidence="1">
    <location>
        <begin position="165"/>
        <end position="183"/>
    </location>
</feature>
<sequence length="427" mass="48025">MLTTIHTLLLLFIYNVFGKATTGPCEGMNCLHGVLMHDDNGQGDSHVTEDQYLRFKGVMDTQKEQAGPLDAEENLHGILMHGDEAPGKHHEEKQDVLPEITSQAGPTDLNKYMHDVLMHNENEPKRHASDGESAESKGPPSPPDDEQLMHGVLMHGDAAHVHDEIDSKEEATDQKAGPHDSEGLMHGLLMHGDVNQGHDHVQADGGDVKTTTDKAGPEDSQELMHGILMHGNASKGTEHEHDTGGEDVELKETGPFPEDLHGILMHGDSEPGHDHTSEDQTEKHEVFRDISKILEMDIDKDLLKIVEIKNILQKNQEEYQQWLNKNPDDPKGNSYPYISDSLYNDMHLMKKRYLEQEHDSPNDDYLSDRIKEIPFTADDATRQLDSAKTEQDPSEDARHELELIGNTDPINARHKIHLEIKKRRHDD</sequence>
<comment type="caution">
    <text evidence="3">The sequence shown here is derived from an EMBL/GenBank/DDBJ whole genome shotgun (WGS) entry which is preliminary data.</text>
</comment>
<feature type="compositionally biased region" description="Basic and acidic residues" evidence="1">
    <location>
        <begin position="382"/>
        <end position="402"/>
    </location>
</feature>
<evidence type="ECO:0000256" key="2">
    <source>
        <dbReference type="SAM" id="SignalP"/>
    </source>
</evidence>
<organism evidence="3 4">
    <name type="scientific">Sinanodonta woodiana</name>
    <name type="common">Chinese pond mussel</name>
    <name type="synonym">Anodonta woodiana</name>
    <dbReference type="NCBI Taxonomy" id="1069815"/>
    <lineage>
        <taxon>Eukaryota</taxon>
        <taxon>Metazoa</taxon>
        <taxon>Spiralia</taxon>
        <taxon>Lophotrochozoa</taxon>
        <taxon>Mollusca</taxon>
        <taxon>Bivalvia</taxon>
        <taxon>Autobranchia</taxon>
        <taxon>Heteroconchia</taxon>
        <taxon>Palaeoheterodonta</taxon>
        <taxon>Unionida</taxon>
        <taxon>Unionoidea</taxon>
        <taxon>Unionidae</taxon>
        <taxon>Unioninae</taxon>
        <taxon>Sinanodonta</taxon>
    </lineage>
</organism>
<feature type="chain" id="PRO_5044868236" evidence="2">
    <location>
        <begin position="19"/>
        <end position="427"/>
    </location>
</feature>